<feature type="domain" description="NADP-dependent oxidoreductase" evidence="2">
    <location>
        <begin position="26"/>
        <end position="301"/>
    </location>
</feature>
<evidence type="ECO:0000313" key="3">
    <source>
        <dbReference type="EMBL" id="MBB4947500.1"/>
    </source>
</evidence>
<dbReference type="InterPro" id="IPR050523">
    <property type="entry name" value="AKR_Detox_Biosynth"/>
</dbReference>
<dbReference type="AlphaFoldDB" id="A0A7W7SBM1"/>
<dbReference type="GO" id="GO:0005829">
    <property type="term" value="C:cytosol"/>
    <property type="evidence" value="ECO:0007669"/>
    <property type="project" value="TreeGrafter"/>
</dbReference>
<evidence type="ECO:0000256" key="1">
    <source>
        <dbReference type="ARBA" id="ARBA00023002"/>
    </source>
</evidence>
<dbReference type="Pfam" id="PF00248">
    <property type="entry name" value="Aldo_ket_red"/>
    <property type="match status" value="1"/>
</dbReference>
<proteinExistence type="predicted"/>
<evidence type="ECO:0000259" key="2">
    <source>
        <dbReference type="Pfam" id="PF00248"/>
    </source>
</evidence>
<comment type="caution">
    <text evidence="3">The sequence shown here is derived from an EMBL/GenBank/DDBJ whole genome shotgun (WGS) entry which is preliminary data.</text>
</comment>
<dbReference type="GO" id="GO:0016491">
    <property type="term" value="F:oxidoreductase activity"/>
    <property type="evidence" value="ECO:0007669"/>
    <property type="project" value="UniProtKB-KW"/>
</dbReference>
<keyword evidence="1" id="KW-0560">Oxidoreductase</keyword>
<dbReference type="EMBL" id="JACHJR010000001">
    <property type="protein sequence ID" value="MBB4947500.1"/>
    <property type="molecule type" value="Genomic_DNA"/>
</dbReference>
<dbReference type="Gene3D" id="3.20.20.100">
    <property type="entry name" value="NADP-dependent oxidoreductase domain"/>
    <property type="match status" value="1"/>
</dbReference>
<sequence>MTGAAAPPRLGPVPLGGTGVQISEFALGTLNFGLPGRPTETDAGCRAVLDTYQEAGGTVLDTAVTYADGAGESVLGRLLRGRREQFLLGTKFGLRSTGLPFSGGLSRRSLADALERSLRRLDTDRVDLLWVHAWHDRIHPEELVRALDEQVRAGKVLYAGICNAPAWVVSRHQTLAAERDRAPFSAMQVEYSLLQRDAERELLPMARAFGLPVFAWSPLGRGRLVGAAGPGEPPRTAALAGALELAGRELGLPAAAVALAYVRAKGLIPVVGASDPAQLGASLRGAGAPLPSTVLDRLDAASAVDLGWPHDFLRAVAGRMTPQS</sequence>
<dbReference type="RefSeq" id="WP_221503614.1">
    <property type="nucleotide sequence ID" value="NZ_JACHJR010000001.1"/>
</dbReference>
<reference evidence="3 4" key="1">
    <citation type="submission" date="2020-08" db="EMBL/GenBank/DDBJ databases">
        <title>Sequencing the genomes of 1000 actinobacteria strains.</title>
        <authorList>
            <person name="Klenk H.-P."/>
        </authorList>
    </citation>
    <scope>NUCLEOTIDE SEQUENCE [LARGE SCALE GENOMIC DNA]</scope>
    <source>
        <strain evidence="3 4">DSM 44786</strain>
    </source>
</reference>
<organism evidence="3 4">
    <name type="scientific">Kitasatospora gansuensis</name>
    <dbReference type="NCBI Taxonomy" id="258050"/>
    <lineage>
        <taxon>Bacteria</taxon>
        <taxon>Bacillati</taxon>
        <taxon>Actinomycetota</taxon>
        <taxon>Actinomycetes</taxon>
        <taxon>Kitasatosporales</taxon>
        <taxon>Streptomycetaceae</taxon>
        <taxon>Kitasatospora</taxon>
    </lineage>
</organism>
<name>A0A7W7SBM1_9ACTN</name>
<evidence type="ECO:0000313" key="4">
    <source>
        <dbReference type="Proteomes" id="UP000573327"/>
    </source>
</evidence>
<accession>A0A7W7SBM1</accession>
<dbReference type="InterPro" id="IPR023210">
    <property type="entry name" value="NADP_OxRdtase_dom"/>
</dbReference>
<protein>
    <submittedName>
        <fullName evidence="3">Aryl-alcohol dehydrogenase-like predicted oxidoreductase</fullName>
    </submittedName>
</protein>
<dbReference type="InterPro" id="IPR036812">
    <property type="entry name" value="NAD(P)_OxRdtase_dom_sf"/>
</dbReference>
<keyword evidence="4" id="KW-1185">Reference proteome</keyword>
<dbReference type="PANTHER" id="PTHR43364">
    <property type="entry name" value="NADH-SPECIFIC METHYLGLYOXAL REDUCTASE-RELATED"/>
    <property type="match status" value="1"/>
</dbReference>
<dbReference type="PANTHER" id="PTHR43364:SF4">
    <property type="entry name" value="NAD(P)-LINKED OXIDOREDUCTASE SUPERFAMILY PROTEIN"/>
    <property type="match status" value="1"/>
</dbReference>
<gene>
    <name evidence="3" type="ORF">F4556_003035</name>
</gene>
<dbReference type="SUPFAM" id="SSF51430">
    <property type="entry name" value="NAD(P)-linked oxidoreductase"/>
    <property type="match status" value="1"/>
</dbReference>
<dbReference type="Proteomes" id="UP000573327">
    <property type="component" value="Unassembled WGS sequence"/>
</dbReference>